<keyword evidence="7" id="KW-1133">Transmembrane helix</keyword>
<keyword evidence="7" id="KW-0472">Membrane</keyword>
<sequence length="415" mass="46337">MSNSFAYGVTAAGIALFAYWTWQVIYNLFLHPLAHSPGPRLTAATKIYEFYYDVVKGPIVRINPDEVHVNDAAYYDTVYAGPGHKRDKYVWFADAAGGSPTSAFATQHHDLHRSRRSALNPFFSKASVMSLEPMIHDKIDRVCSIMHQHYQNGTAVEFGAAYMSFALDTVTHYAFGKSGCWGCLDGEGFAGEWKEAIIEAFENATLVRYIPWMTPILLRIPYQWIVKCHKSMGMFYKSAEMIRGIVHRFLAQEKTDTERTIFSSLRNGSLPPGESAPQRLLDEANILIAAGGEAITQLPSVISFHMCDNLHVVAVLRKELVDAFPDGASSVTLEKAQSLSYLTAVITEGLRISAIVTTRLPRIAPNQVLQYGSYSIPAGTPVSMTSHFIHLDPKIWPEPLRFLPERWTSEETPGR</sequence>
<evidence type="ECO:0000256" key="4">
    <source>
        <dbReference type="ARBA" id="ARBA00023002"/>
    </source>
</evidence>
<dbReference type="PANTHER" id="PTHR24305:SF157">
    <property type="entry name" value="N-ACETYLTRYPTOPHAN 6-HYDROXYLASE IVOC-RELATED"/>
    <property type="match status" value="1"/>
</dbReference>
<evidence type="ECO:0000256" key="2">
    <source>
        <dbReference type="ARBA" id="ARBA00010617"/>
    </source>
</evidence>
<gene>
    <name evidence="8" type="ORF">CAC42_5770</name>
</gene>
<dbReference type="InterPro" id="IPR050121">
    <property type="entry name" value="Cytochrome_P450_monoxygenase"/>
</dbReference>
<dbReference type="CDD" id="cd11062">
    <property type="entry name" value="CYP58-like"/>
    <property type="match status" value="1"/>
</dbReference>
<dbReference type="Pfam" id="PF00067">
    <property type="entry name" value="p450"/>
    <property type="match status" value="1"/>
</dbReference>
<dbReference type="GO" id="GO:0005506">
    <property type="term" value="F:iron ion binding"/>
    <property type="evidence" value="ECO:0007669"/>
    <property type="project" value="InterPro"/>
</dbReference>
<dbReference type="AlphaFoldDB" id="A0A2K1QZ92"/>
<proteinExistence type="inferred from homology"/>
<keyword evidence="3" id="KW-0479">Metal-binding</keyword>
<feature type="transmembrane region" description="Helical" evidence="7">
    <location>
        <begin position="6"/>
        <end position="30"/>
    </location>
</feature>
<accession>A0A2K1QZ92</accession>
<evidence type="ECO:0000256" key="1">
    <source>
        <dbReference type="ARBA" id="ARBA00001971"/>
    </source>
</evidence>
<dbReference type="InterPro" id="IPR001128">
    <property type="entry name" value="Cyt_P450"/>
</dbReference>
<dbReference type="InterPro" id="IPR036396">
    <property type="entry name" value="Cyt_P450_sf"/>
</dbReference>
<organism evidence="8 9">
    <name type="scientific">Sphaceloma murrayae</name>
    <dbReference type="NCBI Taxonomy" id="2082308"/>
    <lineage>
        <taxon>Eukaryota</taxon>
        <taxon>Fungi</taxon>
        <taxon>Dikarya</taxon>
        <taxon>Ascomycota</taxon>
        <taxon>Pezizomycotina</taxon>
        <taxon>Dothideomycetes</taxon>
        <taxon>Dothideomycetidae</taxon>
        <taxon>Myriangiales</taxon>
        <taxon>Elsinoaceae</taxon>
        <taxon>Sphaceloma</taxon>
    </lineage>
</organism>
<dbReference type="Gene3D" id="1.10.630.10">
    <property type="entry name" value="Cytochrome P450"/>
    <property type="match status" value="1"/>
</dbReference>
<evidence type="ECO:0000313" key="8">
    <source>
        <dbReference type="EMBL" id="PNS20320.1"/>
    </source>
</evidence>
<dbReference type="OrthoDB" id="3945418at2759"/>
<evidence type="ECO:0000256" key="5">
    <source>
        <dbReference type="ARBA" id="ARBA00023004"/>
    </source>
</evidence>
<dbReference type="GO" id="GO:0020037">
    <property type="term" value="F:heme binding"/>
    <property type="evidence" value="ECO:0007669"/>
    <property type="project" value="InterPro"/>
</dbReference>
<comment type="similarity">
    <text evidence="2">Belongs to the cytochrome P450 family.</text>
</comment>
<dbReference type="EMBL" id="NKHZ01000025">
    <property type="protein sequence ID" value="PNS20320.1"/>
    <property type="molecule type" value="Genomic_DNA"/>
</dbReference>
<comment type="cofactor">
    <cofactor evidence="1">
        <name>heme</name>
        <dbReference type="ChEBI" id="CHEBI:30413"/>
    </cofactor>
</comment>
<keyword evidence="6" id="KW-0503">Monooxygenase</keyword>
<dbReference type="InParanoid" id="A0A2K1QZ92"/>
<dbReference type="GO" id="GO:0016705">
    <property type="term" value="F:oxidoreductase activity, acting on paired donors, with incorporation or reduction of molecular oxygen"/>
    <property type="evidence" value="ECO:0007669"/>
    <property type="project" value="InterPro"/>
</dbReference>
<dbReference type="PANTHER" id="PTHR24305">
    <property type="entry name" value="CYTOCHROME P450"/>
    <property type="match status" value="1"/>
</dbReference>
<keyword evidence="7" id="KW-0812">Transmembrane</keyword>
<comment type="caution">
    <text evidence="8">The sequence shown here is derived from an EMBL/GenBank/DDBJ whole genome shotgun (WGS) entry which is preliminary data.</text>
</comment>
<dbReference type="InterPro" id="IPR002403">
    <property type="entry name" value="Cyt_P450_E_grp-IV"/>
</dbReference>
<keyword evidence="5" id="KW-0408">Iron</keyword>
<dbReference type="PRINTS" id="PR00465">
    <property type="entry name" value="EP450IV"/>
</dbReference>
<keyword evidence="9" id="KW-1185">Reference proteome</keyword>
<evidence type="ECO:0000256" key="7">
    <source>
        <dbReference type="SAM" id="Phobius"/>
    </source>
</evidence>
<dbReference type="STRING" id="2082308.A0A2K1QZ92"/>
<dbReference type="SUPFAM" id="SSF48264">
    <property type="entry name" value="Cytochrome P450"/>
    <property type="match status" value="1"/>
</dbReference>
<protein>
    <submittedName>
        <fullName evidence="8">Isotrichodermin C-15 hydroxylase</fullName>
    </submittedName>
</protein>
<reference evidence="8 9" key="1">
    <citation type="submission" date="2017-06" db="EMBL/GenBank/DDBJ databases">
        <title>Draft genome sequence of a variant of Elsinoe murrayae.</title>
        <authorList>
            <person name="Cheng Q."/>
        </authorList>
    </citation>
    <scope>NUCLEOTIDE SEQUENCE [LARGE SCALE GENOMIC DNA]</scope>
    <source>
        <strain evidence="8 9">CQ-2017a</strain>
    </source>
</reference>
<evidence type="ECO:0000256" key="6">
    <source>
        <dbReference type="ARBA" id="ARBA00023033"/>
    </source>
</evidence>
<dbReference type="Proteomes" id="UP000243797">
    <property type="component" value="Unassembled WGS sequence"/>
</dbReference>
<evidence type="ECO:0000256" key="3">
    <source>
        <dbReference type="ARBA" id="ARBA00022723"/>
    </source>
</evidence>
<name>A0A2K1QZ92_9PEZI</name>
<keyword evidence="4" id="KW-0560">Oxidoreductase</keyword>
<evidence type="ECO:0000313" key="9">
    <source>
        <dbReference type="Proteomes" id="UP000243797"/>
    </source>
</evidence>
<dbReference type="GO" id="GO:0004497">
    <property type="term" value="F:monooxygenase activity"/>
    <property type="evidence" value="ECO:0007669"/>
    <property type="project" value="UniProtKB-KW"/>
</dbReference>